<proteinExistence type="predicted"/>
<dbReference type="RefSeq" id="WP_085836026.1">
    <property type="nucleotide sequence ID" value="NZ_FWFS01000004.1"/>
</dbReference>
<evidence type="ECO:0008006" key="3">
    <source>
        <dbReference type="Google" id="ProtNLM"/>
    </source>
</evidence>
<reference evidence="1 2" key="1">
    <citation type="submission" date="2017-03" db="EMBL/GenBank/DDBJ databases">
        <authorList>
            <person name="Afonso C.L."/>
            <person name="Miller P.J."/>
            <person name="Scott M.A."/>
            <person name="Spackman E."/>
            <person name="Goraichik I."/>
            <person name="Dimitrov K.M."/>
            <person name="Suarez D.L."/>
            <person name="Swayne D.E."/>
        </authorList>
    </citation>
    <scope>NUCLEOTIDE SEQUENCE [LARGE SCALE GENOMIC DNA]</scope>
    <source>
        <strain evidence="1 2">CECT 8620</strain>
    </source>
</reference>
<dbReference type="InterPro" id="IPR053745">
    <property type="entry name" value="Viral_Tail_Comp_sf"/>
</dbReference>
<dbReference type="EMBL" id="FWFS01000004">
    <property type="protein sequence ID" value="SLN36573.1"/>
    <property type="molecule type" value="Genomic_DNA"/>
</dbReference>
<dbReference type="Gene3D" id="3.30.2000.30">
    <property type="match status" value="1"/>
</dbReference>
<dbReference type="AlphaFoldDB" id="A0A1Y5SB01"/>
<keyword evidence="2" id="KW-1185">Reference proteome</keyword>
<organism evidence="1 2">
    <name type="scientific">Aquimixticola soesokkakensis</name>
    <dbReference type="NCBI Taxonomy" id="1519096"/>
    <lineage>
        <taxon>Bacteria</taxon>
        <taxon>Pseudomonadati</taxon>
        <taxon>Pseudomonadota</taxon>
        <taxon>Alphaproteobacteria</taxon>
        <taxon>Rhodobacterales</taxon>
        <taxon>Paracoccaceae</taxon>
        <taxon>Aquimixticola</taxon>
    </lineage>
</organism>
<evidence type="ECO:0000313" key="2">
    <source>
        <dbReference type="Proteomes" id="UP000193862"/>
    </source>
</evidence>
<sequence>MADDSALALQKALVSRLKSDAALSALVSGRVYDEPPQSVTFPYVRIGNIDLRALRFSCGVDDDITFSIECYSRPTSGRVEATRIAAAVRASLDDADLELTGFSLDWCDYLTQAVIRAADGQSYIATVAFEASVALAD</sequence>
<name>A0A1Y5SB01_9RHOB</name>
<evidence type="ECO:0000313" key="1">
    <source>
        <dbReference type="EMBL" id="SLN36573.1"/>
    </source>
</evidence>
<protein>
    <recommendedName>
        <fullName evidence="3">Gene transfer agent protein</fullName>
    </recommendedName>
</protein>
<dbReference type="InterPro" id="IPR021508">
    <property type="entry name" value="Gp17-like"/>
</dbReference>
<dbReference type="Pfam" id="PF11367">
    <property type="entry name" value="Tail_completion_gp17"/>
    <property type="match status" value="1"/>
</dbReference>
<dbReference type="Proteomes" id="UP000193862">
    <property type="component" value="Unassembled WGS sequence"/>
</dbReference>
<dbReference type="OrthoDB" id="7630456at2"/>
<accession>A0A1Y5SB01</accession>
<gene>
    <name evidence="1" type="ORF">AQS8620_01301</name>
</gene>